<dbReference type="InterPro" id="IPR036881">
    <property type="entry name" value="Glyco_hydro_3_C_sf"/>
</dbReference>
<comment type="similarity">
    <text evidence="2">Belongs to the glycosyl hydrolase 3 family.</text>
</comment>
<dbReference type="EMBL" id="SIJK02000002">
    <property type="protein sequence ID" value="MBP1464514.1"/>
    <property type="molecule type" value="Genomic_DNA"/>
</dbReference>
<keyword evidence="5" id="KW-0326">Glycosidase</keyword>
<dbReference type="Gene3D" id="3.40.50.1700">
    <property type="entry name" value="Glycoside hydrolase family 3 C-terminal domain"/>
    <property type="match status" value="1"/>
</dbReference>
<evidence type="ECO:0000259" key="6">
    <source>
        <dbReference type="Pfam" id="PF00933"/>
    </source>
</evidence>
<gene>
    <name evidence="7" type="ORF">EYB53_002215</name>
</gene>
<accession>A0ABS4D518</accession>
<proteinExistence type="inferred from homology"/>
<sequence length="520" mass="53633">MEREDQISQRLLLWFQGYEAPPALLEFVRQRPLGGVTLFRKLNLATPPQVRALTGALQAAARAAGQLPLLICADQEGGQLQVLPGATAFPGNMALGATGDAELARRVGAALGQELAALGVNVNFAPVVDVQSNPANPVIGVRSFGADPALVGRLASAMVEGLQASGVAATAKHFPGHGDTDADTHHTLGVLPHDVTRLQQLELAPFAATIAAGARLVMAAHLAVPALTGRVDVPTTLAPGVLEDLLRGTLGFRGVVVSDALNMAGFGTEAEWNDRLVQAAAAGVDLLLLAEPNDPAQAYATLLAAAQAGHLAPANLEAAAGRVTALKRWLATQVQPDLAVVGCAAHQALAAEVAARAITLVRDRVGRLPLRLPAEARLVVVTPELADLTPADTSSYEHCALGAAIRRYHARTDELVIAADPAAAEVAALSAELADYDLVIIGTINATTRPGQAALVEALVQQGVPVIAAALRLPYDTMVYPAAPTCLCTYSIALPALTALADTLFGRADAPGRLPVPVSA</sequence>
<dbReference type="InterPro" id="IPR036962">
    <property type="entry name" value="Glyco_hydro_3_N_sf"/>
</dbReference>
<evidence type="ECO:0000313" key="8">
    <source>
        <dbReference type="Proteomes" id="UP001193081"/>
    </source>
</evidence>
<dbReference type="Proteomes" id="UP001193081">
    <property type="component" value="Unassembled WGS sequence"/>
</dbReference>
<evidence type="ECO:0000256" key="1">
    <source>
        <dbReference type="ARBA" id="ARBA00001231"/>
    </source>
</evidence>
<dbReference type="Pfam" id="PF00933">
    <property type="entry name" value="Glyco_hydro_3"/>
    <property type="match status" value="1"/>
</dbReference>
<evidence type="ECO:0000256" key="2">
    <source>
        <dbReference type="ARBA" id="ARBA00005336"/>
    </source>
</evidence>
<dbReference type="PANTHER" id="PTHR30480">
    <property type="entry name" value="BETA-HEXOSAMINIDASE-RELATED"/>
    <property type="match status" value="1"/>
</dbReference>
<dbReference type="InterPro" id="IPR050226">
    <property type="entry name" value="NagZ_Beta-hexosaminidase"/>
</dbReference>
<dbReference type="Gene3D" id="3.20.20.300">
    <property type="entry name" value="Glycoside hydrolase, family 3, N-terminal domain"/>
    <property type="match status" value="1"/>
</dbReference>
<comment type="catalytic activity">
    <reaction evidence="1">
        <text>Hydrolysis of terminal non-reducing N-acetyl-D-hexosamine residues in N-acetyl-beta-D-hexosaminides.</text>
        <dbReference type="EC" id="3.2.1.52"/>
    </reaction>
</comment>
<dbReference type="InterPro" id="IPR017853">
    <property type="entry name" value="GH"/>
</dbReference>
<dbReference type="PRINTS" id="PR00133">
    <property type="entry name" value="GLHYDRLASE3"/>
</dbReference>
<comment type="caution">
    <text evidence="7">The sequence shown here is derived from an EMBL/GenBank/DDBJ whole genome shotgun (WGS) entry which is preliminary data.</text>
</comment>
<name>A0ABS4D518_9CHLR</name>
<dbReference type="PANTHER" id="PTHR30480:SF13">
    <property type="entry name" value="BETA-HEXOSAMINIDASE"/>
    <property type="match status" value="1"/>
</dbReference>
<feature type="domain" description="Glycoside hydrolase family 3 N-terminal" evidence="6">
    <location>
        <begin position="25"/>
        <end position="325"/>
    </location>
</feature>
<keyword evidence="8" id="KW-1185">Reference proteome</keyword>
<dbReference type="SUPFAM" id="SSF51445">
    <property type="entry name" value="(Trans)glycosidases"/>
    <property type="match status" value="1"/>
</dbReference>
<evidence type="ECO:0000256" key="3">
    <source>
        <dbReference type="ARBA" id="ARBA00012663"/>
    </source>
</evidence>
<evidence type="ECO:0000313" key="7">
    <source>
        <dbReference type="EMBL" id="MBP1464514.1"/>
    </source>
</evidence>
<dbReference type="EC" id="3.2.1.52" evidence="3"/>
<protein>
    <recommendedName>
        <fullName evidence="3">beta-N-acetylhexosaminidase</fullName>
        <ecNumber evidence="3">3.2.1.52</ecNumber>
    </recommendedName>
</protein>
<keyword evidence="4 7" id="KW-0378">Hydrolase</keyword>
<evidence type="ECO:0000256" key="5">
    <source>
        <dbReference type="ARBA" id="ARBA00023295"/>
    </source>
</evidence>
<dbReference type="InterPro" id="IPR001764">
    <property type="entry name" value="Glyco_hydro_3_N"/>
</dbReference>
<reference evidence="7 8" key="1">
    <citation type="submission" date="2021-03" db="EMBL/GenBank/DDBJ databases">
        <authorList>
            <person name="Grouzdev D.S."/>
        </authorList>
    </citation>
    <scope>NUCLEOTIDE SEQUENCE [LARGE SCALE GENOMIC DNA]</scope>
    <source>
        <strain evidence="7 8">M50-1</strain>
    </source>
</reference>
<evidence type="ECO:0000256" key="4">
    <source>
        <dbReference type="ARBA" id="ARBA00022801"/>
    </source>
</evidence>
<dbReference type="GO" id="GO:0016787">
    <property type="term" value="F:hydrolase activity"/>
    <property type="evidence" value="ECO:0007669"/>
    <property type="project" value="UniProtKB-KW"/>
</dbReference>
<organism evidence="7 8">
    <name type="scientific">Candidatus Chloroploca mongolica</name>
    <dbReference type="NCBI Taxonomy" id="2528176"/>
    <lineage>
        <taxon>Bacteria</taxon>
        <taxon>Bacillati</taxon>
        <taxon>Chloroflexota</taxon>
        <taxon>Chloroflexia</taxon>
        <taxon>Chloroflexales</taxon>
        <taxon>Chloroflexineae</taxon>
        <taxon>Oscillochloridaceae</taxon>
        <taxon>Candidatus Chloroploca</taxon>
    </lineage>
</organism>